<proteinExistence type="predicted"/>
<accession>A0ACA9PFQ9</accession>
<organism evidence="1 2">
    <name type="scientific">Dentiscutata heterogama</name>
    <dbReference type="NCBI Taxonomy" id="1316150"/>
    <lineage>
        <taxon>Eukaryota</taxon>
        <taxon>Fungi</taxon>
        <taxon>Fungi incertae sedis</taxon>
        <taxon>Mucoromycota</taxon>
        <taxon>Glomeromycotina</taxon>
        <taxon>Glomeromycetes</taxon>
        <taxon>Diversisporales</taxon>
        <taxon>Gigasporaceae</taxon>
        <taxon>Dentiscutata</taxon>
    </lineage>
</organism>
<gene>
    <name evidence="1" type="ORF">DHETER_LOCUS12069</name>
</gene>
<evidence type="ECO:0000313" key="2">
    <source>
        <dbReference type="Proteomes" id="UP000789702"/>
    </source>
</evidence>
<name>A0ACA9PFQ9_9GLOM</name>
<protein>
    <submittedName>
        <fullName evidence="1">11843_t:CDS:1</fullName>
    </submittedName>
</protein>
<comment type="caution">
    <text evidence="1">The sequence shown here is derived from an EMBL/GenBank/DDBJ whole genome shotgun (WGS) entry which is preliminary data.</text>
</comment>
<dbReference type="Proteomes" id="UP000789702">
    <property type="component" value="Unassembled WGS sequence"/>
</dbReference>
<sequence length="83" mass="9163">MPDDNLSTNSNLPESPRSALSEIDQNMQKESQSSPESEIKGLKDDLINEEIGGQKQTEDQINREIGGQNQTNKEAVEKFLTGS</sequence>
<evidence type="ECO:0000313" key="1">
    <source>
        <dbReference type="EMBL" id="CAG8707434.1"/>
    </source>
</evidence>
<reference evidence="1" key="1">
    <citation type="submission" date="2021-06" db="EMBL/GenBank/DDBJ databases">
        <authorList>
            <person name="Kallberg Y."/>
            <person name="Tangrot J."/>
            <person name="Rosling A."/>
        </authorList>
    </citation>
    <scope>NUCLEOTIDE SEQUENCE</scope>
    <source>
        <strain evidence="1">IL203A</strain>
    </source>
</reference>
<keyword evidence="2" id="KW-1185">Reference proteome</keyword>
<dbReference type="EMBL" id="CAJVPU010028524">
    <property type="protein sequence ID" value="CAG8707434.1"/>
    <property type="molecule type" value="Genomic_DNA"/>
</dbReference>
<feature type="non-terminal residue" evidence="1">
    <location>
        <position position="83"/>
    </location>
</feature>